<dbReference type="CDD" id="cd04458">
    <property type="entry name" value="CSP_CDS"/>
    <property type="match status" value="1"/>
</dbReference>
<dbReference type="SMART" id="SM00357">
    <property type="entry name" value="CSP"/>
    <property type="match status" value="1"/>
</dbReference>
<evidence type="ECO:0000256" key="1">
    <source>
        <dbReference type="PROSITE-ProRule" id="PRU00023"/>
    </source>
</evidence>
<reference evidence="3 4" key="1">
    <citation type="journal article" date="2012" name="Genome Biol.">
        <title>Genome and low-iron response of an oceanic diatom adapted to chronic iron limitation.</title>
        <authorList>
            <person name="Lommer M."/>
            <person name="Specht M."/>
            <person name="Roy A.S."/>
            <person name="Kraemer L."/>
            <person name="Andreson R."/>
            <person name="Gutowska M.A."/>
            <person name="Wolf J."/>
            <person name="Bergner S.V."/>
            <person name="Schilhabel M.B."/>
            <person name="Klostermeier U.C."/>
            <person name="Beiko R.G."/>
            <person name="Rosenstiel P."/>
            <person name="Hippler M."/>
            <person name="Laroche J."/>
        </authorList>
    </citation>
    <scope>NUCLEOTIDE SEQUENCE [LARGE SCALE GENOMIC DNA]</scope>
    <source>
        <strain evidence="3 4">CCMP1005</strain>
    </source>
</reference>
<proteinExistence type="predicted"/>
<keyword evidence="4" id="KW-1185">Reference proteome</keyword>
<dbReference type="InterPro" id="IPR050181">
    <property type="entry name" value="Cold_shock_domain"/>
</dbReference>
<dbReference type="PROSITE" id="PS50088">
    <property type="entry name" value="ANK_REPEAT"/>
    <property type="match status" value="1"/>
</dbReference>
<dbReference type="PROSITE" id="PS51857">
    <property type="entry name" value="CSD_2"/>
    <property type="match status" value="1"/>
</dbReference>
<feature type="domain" description="CSD" evidence="2">
    <location>
        <begin position="294"/>
        <end position="356"/>
    </location>
</feature>
<dbReference type="Gene3D" id="1.25.40.20">
    <property type="entry name" value="Ankyrin repeat-containing domain"/>
    <property type="match status" value="1"/>
</dbReference>
<dbReference type="InterPro" id="IPR002059">
    <property type="entry name" value="CSP_DNA-bd"/>
</dbReference>
<dbReference type="eggNOG" id="ENOG502SCPQ">
    <property type="taxonomic scope" value="Eukaryota"/>
</dbReference>
<accession>K0R236</accession>
<comment type="caution">
    <text evidence="3">The sequence shown here is derived from an EMBL/GenBank/DDBJ whole genome shotgun (WGS) entry which is preliminary data.</text>
</comment>
<dbReference type="Pfam" id="PF00313">
    <property type="entry name" value="CSD"/>
    <property type="match status" value="1"/>
</dbReference>
<dbReference type="PANTHER" id="PTHR11544">
    <property type="entry name" value="COLD SHOCK DOMAIN CONTAINING PROTEINS"/>
    <property type="match status" value="1"/>
</dbReference>
<dbReference type="EMBL" id="AGNL01047637">
    <property type="protein sequence ID" value="EJK46623.1"/>
    <property type="molecule type" value="Genomic_DNA"/>
</dbReference>
<gene>
    <name evidence="3" type="ORF">THAOC_34701</name>
</gene>
<evidence type="ECO:0000259" key="2">
    <source>
        <dbReference type="PROSITE" id="PS51857"/>
    </source>
</evidence>
<dbReference type="GO" id="GO:0003676">
    <property type="term" value="F:nucleic acid binding"/>
    <property type="evidence" value="ECO:0007669"/>
    <property type="project" value="InterPro"/>
</dbReference>
<evidence type="ECO:0000313" key="4">
    <source>
        <dbReference type="Proteomes" id="UP000266841"/>
    </source>
</evidence>
<dbReference type="InterPro" id="IPR012340">
    <property type="entry name" value="NA-bd_OB-fold"/>
</dbReference>
<organism evidence="3 4">
    <name type="scientific">Thalassiosira oceanica</name>
    <name type="common">Marine diatom</name>
    <dbReference type="NCBI Taxonomy" id="159749"/>
    <lineage>
        <taxon>Eukaryota</taxon>
        <taxon>Sar</taxon>
        <taxon>Stramenopiles</taxon>
        <taxon>Ochrophyta</taxon>
        <taxon>Bacillariophyta</taxon>
        <taxon>Coscinodiscophyceae</taxon>
        <taxon>Thalassiosirophycidae</taxon>
        <taxon>Thalassiosirales</taxon>
        <taxon>Thalassiosiraceae</taxon>
        <taxon>Thalassiosira</taxon>
    </lineage>
</organism>
<sequence>VASTDESLTWTARLSAMAISNDVGALRAAFRDPEEDSAGVGAALSEQRNPTIDSDDDGSYSFFGLINLDFEPVPASHPFCRLCIWNVEEEVYDEEHHLSSFIVALAFSAALVGSVDALRYLDSLVNRSLWETLFDQKGRGLLGSLVLAACENPTLDCLVRSIDAVLPSTIACGIDDVLHMRHFGTNANNLHLAAARGHAELVKVLIGKGMNPNRMCQCIDSGSYKPKGSGFFGYCSDEYDSDDSESDLYIDSRDRGVKDFPLPQHWAELRGHGHIVELIEKLNPNPRGGMSDGIKSGRVKRFNEERGFGFISPDGGGRDVFVHISAVDYEPLFVGECLEFETEKTSRGLQAKNVTRVGQW</sequence>
<dbReference type="Gene3D" id="2.40.50.140">
    <property type="entry name" value="Nucleic acid-binding proteins"/>
    <property type="match status" value="1"/>
</dbReference>
<feature type="repeat" description="ANK" evidence="1">
    <location>
        <begin position="185"/>
        <end position="217"/>
    </location>
</feature>
<protein>
    <recommendedName>
        <fullName evidence="2">CSD domain-containing protein</fullName>
    </recommendedName>
</protein>
<dbReference type="InterPro" id="IPR036770">
    <property type="entry name" value="Ankyrin_rpt-contain_sf"/>
</dbReference>
<dbReference type="OrthoDB" id="422005at2759"/>
<dbReference type="SUPFAM" id="SSF50249">
    <property type="entry name" value="Nucleic acid-binding proteins"/>
    <property type="match status" value="1"/>
</dbReference>
<dbReference type="PROSITE" id="PS00352">
    <property type="entry name" value="CSD_1"/>
    <property type="match status" value="1"/>
</dbReference>
<dbReference type="Proteomes" id="UP000266841">
    <property type="component" value="Unassembled WGS sequence"/>
</dbReference>
<name>K0R236_THAOC</name>
<evidence type="ECO:0000313" key="3">
    <source>
        <dbReference type="EMBL" id="EJK46623.1"/>
    </source>
</evidence>
<feature type="non-terminal residue" evidence="3">
    <location>
        <position position="1"/>
    </location>
</feature>
<dbReference type="Pfam" id="PF00023">
    <property type="entry name" value="Ank"/>
    <property type="match status" value="1"/>
</dbReference>
<dbReference type="PROSITE" id="PS50297">
    <property type="entry name" value="ANK_REP_REGION"/>
    <property type="match status" value="1"/>
</dbReference>
<dbReference type="InterPro" id="IPR019844">
    <property type="entry name" value="CSD_CS"/>
</dbReference>
<keyword evidence="1" id="KW-0040">ANK repeat</keyword>
<dbReference type="AlphaFoldDB" id="K0R236"/>
<dbReference type="InterPro" id="IPR011129">
    <property type="entry name" value="CSD"/>
</dbReference>
<dbReference type="InterPro" id="IPR002110">
    <property type="entry name" value="Ankyrin_rpt"/>
</dbReference>
<dbReference type="SUPFAM" id="SSF48403">
    <property type="entry name" value="Ankyrin repeat"/>
    <property type="match status" value="1"/>
</dbReference>